<comment type="caution">
    <text evidence="1">The sequence shown here is derived from an EMBL/GenBank/DDBJ whole genome shotgun (WGS) entry which is preliminary data.</text>
</comment>
<reference evidence="1" key="1">
    <citation type="submission" date="2016-10" db="EMBL/GenBank/DDBJ databases">
        <title>Sequence of Gallionella enrichment culture.</title>
        <authorList>
            <person name="Poehlein A."/>
            <person name="Muehling M."/>
            <person name="Daniel R."/>
        </authorList>
    </citation>
    <scope>NUCLEOTIDE SEQUENCE</scope>
</reference>
<dbReference type="AlphaFoldDB" id="A0A1J5RHF8"/>
<dbReference type="EMBL" id="MLJW01000164">
    <property type="protein sequence ID" value="OIQ95552.1"/>
    <property type="molecule type" value="Genomic_DNA"/>
</dbReference>
<gene>
    <name evidence="1" type="ORF">GALL_224240</name>
</gene>
<accession>A0A1J5RHF8</accession>
<proteinExistence type="predicted"/>
<protein>
    <submittedName>
        <fullName evidence="1">Uncharacterized protein</fullName>
    </submittedName>
</protein>
<name>A0A1J5RHF8_9ZZZZ</name>
<sequence>MTQKIEILEPHSGEIGEAIQHEDHVIESEEYHYEIGQKLEVAVHSTLDPHWHIFTDLDSGHRFKIPPQKYRVVG</sequence>
<organism evidence="1">
    <name type="scientific">mine drainage metagenome</name>
    <dbReference type="NCBI Taxonomy" id="410659"/>
    <lineage>
        <taxon>unclassified sequences</taxon>
        <taxon>metagenomes</taxon>
        <taxon>ecological metagenomes</taxon>
    </lineage>
</organism>
<evidence type="ECO:0000313" key="1">
    <source>
        <dbReference type="EMBL" id="OIQ95552.1"/>
    </source>
</evidence>